<dbReference type="HOGENOM" id="CLU_063440_1_3_2"/>
<dbReference type="RefSeq" id="WP_013329090.1">
    <property type="nucleotide sequence ID" value="NC_014507.1"/>
</dbReference>
<evidence type="ECO:0000313" key="3">
    <source>
        <dbReference type="EMBL" id="ADN35912.1"/>
    </source>
</evidence>
<dbReference type="SUPFAM" id="SSF46785">
    <property type="entry name" value="Winged helix' DNA-binding domain"/>
    <property type="match status" value="1"/>
</dbReference>
<dbReference type="Gene3D" id="1.10.10.10">
    <property type="entry name" value="Winged helix-like DNA-binding domain superfamily/Winged helix DNA-binding domain"/>
    <property type="match status" value="1"/>
</dbReference>
<proteinExistence type="predicted"/>
<accession>E1RD12</accession>
<dbReference type="PANTHER" id="PTHR43252">
    <property type="entry name" value="TRANSCRIPTIONAL REGULATOR YQJI"/>
    <property type="match status" value="1"/>
</dbReference>
<protein>
    <submittedName>
        <fullName evidence="3">Transcriptional regulator, PadR-like family</fullName>
    </submittedName>
</protein>
<keyword evidence="4" id="KW-1185">Reference proteome</keyword>
<name>E1RD12_METP4</name>
<dbReference type="InterPro" id="IPR005149">
    <property type="entry name" value="Tscrpt_reg_PadR_N"/>
</dbReference>
<reference evidence="3 4" key="1">
    <citation type="journal article" date="2010" name="Stand. Genomic Sci.">
        <title>Complete genome sequence of Methanoplanus petrolearius type strain (SEBR 4847).</title>
        <authorList>
            <person name="Brambilla E."/>
            <person name="Djao O.D."/>
            <person name="Daligault H."/>
            <person name="Lapidus A."/>
            <person name="Lucas S."/>
            <person name="Hammon N."/>
            <person name="Nolan M."/>
            <person name="Tice H."/>
            <person name="Cheng J.F."/>
            <person name="Han C."/>
            <person name="Tapia R."/>
            <person name="Goodwin L."/>
            <person name="Pitluck S."/>
            <person name="Liolios K."/>
            <person name="Ivanova N."/>
            <person name="Mavromatis K."/>
            <person name="Mikhailova N."/>
            <person name="Pati A."/>
            <person name="Chen A."/>
            <person name="Palaniappan K."/>
            <person name="Land M."/>
            <person name="Hauser L."/>
            <person name="Chang Y.J."/>
            <person name="Jeffries C.D."/>
            <person name="Rohde M."/>
            <person name="Spring S."/>
            <person name="Sikorski J."/>
            <person name="Goker M."/>
            <person name="Woyke T."/>
            <person name="Bristow J."/>
            <person name="Eisen J.A."/>
            <person name="Markowitz V."/>
            <person name="Hugenholtz P."/>
            <person name="Kyrpides N.C."/>
            <person name="Klenk H.P."/>
        </authorList>
    </citation>
    <scope>NUCLEOTIDE SEQUENCE [LARGE SCALE GENOMIC DNA]</scope>
    <source>
        <strain evidence="4">DSM 11571 / OCM 486 / SEBR 4847</strain>
    </source>
</reference>
<dbReference type="KEGG" id="mpi:Mpet_1146"/>
<sequence>MNDNRAEMRAFMKKFNRVGLFRGYGGLRIIVLRLLSEGPKNGAELMDAIDMMTHGHWRPSPGSIYPLLSKAAEDKLIVKKDDGRYELTEAGSEEISMFGIGEYEKPGTVDSILRDIDSNLSYLEDLPCEKLEQYGKTLENIQVKLGRIEKKLHSFSEE</sequence>
<gene>
    <name evidence="3" type="ordered locus">Mpet_1146</name>
</gene>
<dbReference type="OrthoDB" id="56053at2157"/>
<dbReference type="InterPro" id="IPR036388">
    <property type="entry name" value="WH-like_DNA-bd_sf"/>
</dbReference>
<dbReference type="STRING" id="679926.Mpet_1146"/>
<dbReference type="EMBL" id="CP002117">
    <property type="protein sequence ID" value="ADN35912.1"/>
    <property type="molecule type" value="Genomic_DNA"/>
</dbReference>
<dbReference type="AlphaFoldDB" id="E1RD12"/>
<dbReference type="Pfam" id="PF03551">
    <property type="entry name" value="PadR"/>
    <property type="match status" value="1"/>
</dbReference>
<dbReference type="PANTHER" id="PTHR43252:SF5">
    <property type="entry name" value="TRANSCRIPTIONAL REGULATOR, PADR-LIKE FAMILY"/>
    <property type="match status" value="1"/>
</dbReference>
<dbReference type="InterPro" id="IPR036390">
    <property type="entry name" value="WH_DNA-bd_sf"/>
</dbReference>
<dbReference type="eggNOG" id="arCOG00002">
    <property type="taxonomic scope" value="Archaea"/>
</dbReference>
<evidence type="ECO:0000256" key="1">
    <source>
        <dbReference type="SAM" id="Coils"/>
    </source>
</evidence>
<evidence type="ECO:0000259" key="2">
    <source>
        <dbReference type="Pfam" id="PF03551"/>
    </source>
</evidence>
<evidence type="ECO:0000313" key="4">
    <source>
        <dbReference type="Proteomes" id="UP000006565"/>
    </source>
</evidence>
<dbReference type="GeneID" id="9743611"/>
<keyword evidence="1" id="KW-0175">Coiled coil</keyword>
<organism evidence="3 4">
    <name type="scientific">Methanolacinia petrolearia (strain DSM 11571 / OCM 486 / SEBR 4847)</name>
    <name type="common">Methanoplanus petrolearius</name>
    <dbReference type="NCBI Taxonomy" id="679926"/>
    <lineage>
        <taxon>Archaea</taxon>
        <taxon>Methanobacteriati</taxon>
        <taxon>Methanobacteriota</taxon>
        <taxon>Stenosarchaea group</taxon>
        <taxon>Methanomicrobia</taxon>
        <taxon>Methanomicrobiales</taxon>
        <taxon>Methanomicrobiaceae</taxon>
        <taxon>Methanolacinia</taxon>
    </lineage>
</organism>
<dbReference type="Proteomes" id="UP000006565">
    <property type="component" value="Chromosome"/>
</dbReference>
<feature type="domain" description="Transcription regulator PadR N-terminal" evidence="2">
    <location>
        <begin position="31"/>
        <end position="95"/>
    </location>
</feature>
<feature type="coiled-coil region" evidence="1">
    <location>
        <begin position="131"/>
        <end position="158"/>
    </location>
</feature>